<name>A0A5C3F8J8_9BASI</name>
<organism evidence="1 2">
    <name type="scientific">Pseudozyma flocculosa</name>
    <dbReference type="NCBI Taxonomy" id="84751"/>
    <lineage>
        <taxon>Eukaryota</taxon>
        <taxon>Fungi</taxon>
        <taxon>Dikarya</taxon>
        <taxon>Basidiomycota</taxon>
        <taxon>Ustilaginomycotina</taxon>
        <taxon>Ustilaginomycetes</taxon>
        <taxon>Ustilaginales</taxon>
        <taxon>Ustilaginaceae</taxon>
        <taxon>Pseudozyma</taxon>
    </lineage>
</organism>
<dbReference type="AlphaFoldDB" id="A0A5C3F8J8"/>
<gene>
    <name evidence="1" type="ORF">PSFLO_06194</name>
</gene>
<evidence type="ECO:0000313" key="1">
    <source>
        <dbReference type="EMBL" id="SPO40712.1"/>
    </source>
</evidence>
<evidence type="ECO:0000313" key="2">
    <source>
        <dbReference type="Proteomes" id="UP000323386"/>
    </source>
</evidence>
<proteinExistence type="predicted"/>
<keyword evidence="2" id="KW-1185">Reference proteome</keyword>
<sequence length="114" mass="12786">MLLGLQTRLLGALKLVRPDCMQGCCSGSNIKEKVLLKMIESRWAGDFKIIDCCGVRVPLKCASIDRIDSTKGYTASNIRLMALGLNMLKKSSDDLEVYEYLSYLRNREGIIRPV</sequence>
<reference evidence="1 2" key="1">
    <citation type="submission" date="2018-03" db="EMBL/GenBank/DDBJ databases">
        <authorList>
            <person name="Guldener U."/>
        </authorList>
    </citation>
    <scope>NUCLEOTIDE SEQUENCE [LARGE SCALE GENOMIC DNA]</scope>
    <source>
        <strain evidence="1 2">DAOM196992</strain>
    </source>
</reference>
<dbReference type="Gene3D" id="3.30.40.220">
    <property type="match status" value="1"/>
</dbReference>
<accession>A0A5C3F8J8</accession>
<protein>
    <submittedName>
        <fullName evidence="1">Uncharacterized protein</fullName>
    </submittedName>
</protein>
<dbReference type="Proteomes" id="UP000323386">
    <property type="component" value="Unassembled WGS sequence"/>
</dbReference>
<dbReference type="EMBL" id="OOIP01000022">
    <property type="protein sequence ID" value="SPO40712.1"/>
    <property type="molecule type" value="Genomic_DNA"/>
</dbReference>